<evidence type="ECO:0000313" key="12">
    <source>
        <dbReference type="RefSeq" id="XP_029021939.1"/>
    </source>
</evidence>
<dbReference type="GO" id="GO:0003725">
    <property type="term" value="F:double-stranded RNA binding"/>
    <property type="evidence" value="ECO:0007669"/>
    <property type="project" value="InterPro"/>
</dbReference>
<evidence type="ECO:0000256" key="6">
    <source>
        <dbReference type="ARBA" id="ARBA00022679"/>
    </source>
</evidence>
<dbReference type="GO" id="GO:0000049">
    <property type="term" value="F:tRNA binding"/>
    <property type="evidence" value="ECO:0007669"/>
    <property type="project" value="TreeGrafter"/>
</dbReference>
<feature type="transmembrane region" description="Helical" evidence="9">
    <location>
        <begin position="553"/>
        <end position="572"/>
    </location>
</feature>
<protein>
    <recommendedName>
        <fullName evidence="4">Threonylcarbamoyl-AMP synthase</fullName>
        <ecNumber evidence="3">2.7.7.87</ecNumber>
    </recommendedName>
</protein>
<feature type="domain" description="YrdC-like" evidence="10">
    <location>
        <begin position="608"/>
        <end position="803"/>
    </location>
</feature>
<feature type="transmembrane region" description="Helical" evidence="9">
    <location>
        <begin position="242"/>
        <end position="261"/>
    </location>
</feature>
<comment type="catalytic activity">
    <reaction evidence="7">
        <text>L-threonine + hydrogencarbonate + ATP = L-threonylcarbamoyladenylate + diphosphate + H2O</text>
        <dbReference type="Rhea" id="RHEA:36407"/>
        <dbReference type="ChEBI" id="CHEBI:15377"/>
        <dbReference type="ChEBI" id="CHEBI:17544"/>
        <dbReference type="ChEBI" id="CHEBI:30616"/>
        <dbReference type="ChEBI" id="CHEBI:33019"/>
        <dbReference type="ChEBI" id="CHEBI:57926"/>
        <dbReference type="ChEBI" id="CHEBI:73682"/>
        <dbReference type="EC" id="2.7.7.87"/>
    </reaction>
</comment>
<feature type="transmembrane region" description="Helical" evidence="9">
    <location>
        <begin position="442"/>
        <end position="463"/>
    </location>
</feature>
<feature type="region of interest" description="Disordered" evidence="8">
    <location>
        <begin position="818"/>
        <end position="854"/>
    </location>
</feature>
<feature type="transmembrane region" description="Helical" evidence="9">
    <location>
        <begin position="523"/>
        <end position="541"/>
    </location>
</feature>
<dbReference type="PANTHER" id="PTHR17490">
    <property type="entry name" value="SUA5"/>
    <property type="match status" value="1"/>
</dbReference>
<gene>
    <name evidence="12" type="primary">si:ch211-153b23.4</name>
</gene>
<feature type="transmembrane region" description="Helical" evidence="9">
    <location>
        <begin position="7"/>
        <end position="28"/>
    </location>
</feature>
<dbReference type="InParanoid" id="A0A6P7NWM6"/>
<accession>A0A6P7NWM6</accession>
<dbReference type="Gene3D" id="3.90.870.10">
    <property type="entry name" value="DHBP synthase"/>
    <property type="match status" value="1"/>
</dbReference>
<keyword evidence="9" id="KW-0472">Membrane</keyword>
<dbReference type="AlphaFoldDB" id="A0A6P7NWM6"/>
<proteinExistence type="inferred from homology"/>
<dbReference type="Pfam" id="PF01300">
    <property type="entry name" value="Sua5_yciO_yrdC"/>
    <property type="match status" value="1"/>
</dbReference>
<dbReference type="KEGG" id="bspl:114865080"/>
<dbReference type="EC" id="2.7.7.87" evidence="3"/>
<feature type="transmembrane region" description="Helical" evidence="9">
    <location>
        <begin position="131"/>
        <end position="152"/>
    </location>
</feature>
<dbReference type="FunCoup" id="A0A6P7NWM6">
    <property type="interactions" value="27"/>
</dbReference>
<feature type="transmembrane region" description="Helical" evidence="9">
    <location>
        <begin position="40"/>
        <end position="58"/>
    </location>
</feature>
<dbReference type="PROSITE" id="PS51163">
    <property type="entry name" value="YRDC"/>
    <property type="match status" value="1"/>
</dbReference>
<reference evidence="12" key="1">
    <citation type="submission" date="2025-08" db="UniProtKB">
        <authorList>
            <consortium name="RefSeq"/>
        </authorList>
    </citation>
    <scope>IDENTIFICATION</scope>
</reference>
<evidence type="ECO:0000256" key="1">
    <source>
        <dbReference type="ARBA" id="ARBA00004496"/>
    </source>
</evidence>
<evidence type="ECO:0000256" key="8">
    <source>
        <dbReference type="SAM" id="MobiDB-lite"/>
    </source>
</evidence>
<feature type="transmembrane region" description="Helical" evidence="9">
    <location>
        <begin position="348"/>
        <end position="369"/>
    </location>
</feature>
<feature type="transmembrane region" description="Helical" evidence="9">
    <location>
        <begin position="296"/>
        <end position="313"/>
    </location>
</feature>
<feature type="transmembrane region" description="Helical" evidence="9">
    <location>
        <begin position="325"/>
        <end position="342"/>
    </location>
</feature>
<keyword evidence="9" id="KW-0812">Transmembrane</keyword>
<feature type="transmembrane region" description="Helical" evidence="9">
    <location>
        <begin position="470"/>
        <end position="486"/>
    </location>
</feature>
<organism evidence="11 12">
    <name type="scientific">Betta splendens</name>
    <name type="common">Siamese fighting fish</name>
    <dbReference type="NCBI Taxonomy" id="158456"/>
    <lineage>
        <taxon>Eukaryota</taxon>
        <taxon>Metazoa</taxon>
        <taxon>Chordata</taxon>
        <taxon>Craniata</taxon>
        <taxon>Vertebrata</taxon>
        <taxon>Euteleostomi</taxon>
        <taxon>Actinopterygii</taxon>
        <taxon>Neopterygii</taxon>
        <taxon>Teleostei</taxon>
        <taxon>Neoteleostei</taxon>
        <taxon>Acanthomorphata</taxon>
        <taxon>Anabantaria</taxon>
        <taxon>Anabantiformes</taxon>
        <taxon>Anabantoidei</taxon>
        <taxon>Osphronemidae</taxon>
        <taxon>Betta</taxon>
    </lineage>
</organism>
<dbReference type="GO" id="GO:0005737">
    <property type="term" value="C:cytoplasm"/>
    <property type="evidence" value="ECO:0007669"/>
    <property type="project" value="UniProtKB-SubCell"/>
</dbReference>
<dbReference type="GeneID" id="114865080"/>
<feature type="transmembrane region" description="Helical" evidence="9">
    <location>
        <begin position="158"/>
        <end position="177"/>
    </location>
</feature>
<dbReference type="InterPro" id="IPR006070">
    <property type="entry name" value="Sua5-like_dom"/>
</dbReference>
<feature type="transmembrane region" description="Helical" evidence="9">
    <location>
        <begin position="101"/>
        <end position="124"/>
    </location>
</feature>
<dbReference type="GO" id="GO:0006450">
    <property type="term" value="P:regulation of translational fidelity"/>
    <property type="evidence" value="ECO:0007669"/>
    <property type="project" value="TreeGrafter"/>
</dbReference>
<evidence type="ECO:0000259" key="10">
    <source>
        <dbReference type="PROSITE" id="PS51163"/>
    </source>
</evidence>
<feature type="transmembrane region" description="Helical" evidence="9">
    <location>
        <begin position="498"/>
        <end position="516"/>
    </location>
</feature>
<dbReference type="InterPro" id="IPR050156">
    <property type="entry name" value="TC-AMP_synthase_SUA5"/>
</dbReference>
<evidence type="ECO:0000256" key="4">
    <source>
        <dbReference type="ARBA" id="ARBA00015492"/>
    </source>
</evidence>
<evidence type="ECO:0000256" key="5">
    <source>
        <dbReference type="ARBA" id="ARBA00022490"/>
    </source>
</evidence>
<dbReference type="SUPFAM" id="SSF55821">
    <property type="entry name" value="YrdC/RibB"/>
    <property type="match status" value="1"/>
</dbReference>
<evidence type="ECO:0000256" key="7">
    <source>
        <dbReference type="ARBA" id="ARBA00048366"/>
    </source>
</evidence>
<feature type="transmembrane region" description="Helical" evidence="9">
    <location>
        <begin position="70"/>
        <end position="89"/>
    </location>
</feature>
<feature type="transmembrane region" description="Helical" evidence="9">
    <location>
        <begin position="268"/>
        <end position="290"/>
    </location>
</feature>
<keyword evidence="9" id="KW-1133">Transmembrane helix</keyword>
<dbReference type="RefSeq" id="XP_029021939.1">
    <property type="nucleotide sequence ID" value="XM_029166106.3"/>
</dbReference>
<comment type="subcellular location">
    <subcellularLocation>
        <location evidence="1">Cytoplasm</location>
    </subcellularLocation>
</comment>
<evidence type="ECO:0000256" key="2">
    <source>
        <dbReference type="ARBA" id="ARBA00007663"/>
    </source>
</evidence>
<dbReference type="GO" id="GO:0061710">
    <property type="term" value="F:L-threonylcarbamoyladenylate synthase"/>
    <property type="evidence" value="ECO:0007669"/>
    <property type="project" value="UniProtKB-EC"/>
</dbReference>
<dbReference type="FunFam" id="3.90.870.10:FF:000010">
    <property type="entry name" value="Si:ch211-153b23.4"/>
    <property type="match status" value="1"/>
</dbReference>
<dbReference type="InterPro" id="IPR017945">
    <property type="entry name" value="DHBP_synth_RibB-like_a/b_dom"/>
</dbReference>
<dbReference type="PANTHER" id="PTHR17490:SF17">
    <property type="entry name" value="THREONYLCARBAMOYL-AMP SYNTHASE"/>
    <property type="match status" value="1"/>
</dbReference>
<feature type="compositionally biased region" description="Polar residues" evidence="8">
    <location>
        <begin position="838"/>
        <end position="854"/>
    </location>
</feature>
<feature type="transmembrane region" description="Helical" evidence="9">
    <location>
        <begin position="209"/>
        <end position="230"/>
    </location>
</feature>
<evidence type="ECO:0000256" key="3">
    <source>
        <dbReference type="ARBA" id="ARBA00012584"/>
    </source>
</evidence>
<keyword evidence="11" id="KW-1185">Reference proteome</keyword>
<dbReference type="OrthoDB" id="3648309at2759"/>
<dbReference type="Proteomes" id="UP000515150">
    <property type="component" value="Chromosome 10"/>
</dbReference>
<sequence length="854" mass="89958">MAQPRSLHVSVGILGVSGGSLLLLVNSYGSSPQRSFIDHTALGILLLIIAALLCYAGVRRSLSHAQLLSALCLTVSALWCGSGLVYVLVGQGVLQPTDLRSSLVPGFAAFALALLVLGVVAVLVKKVVLALMAIGISLACAHQIAGLSAAGFGQSAAAANYLLVCVVGVYFGCGRLLSTITRGRVEPPGTGLRRSAAAKPEVTLGCSDTVAVGLVMNLLSASVLACPLLGVVPQLSVGHVPWLWTAGVFQLGTCVLCYRAMDALAATFYAFAALLKFAEGYGALLSLYSVLPLSPVPFPAVFSVLFFVLALFSCQKDLLEGLYQLFYVAYCIAIAAQPQGFFQGGTQGVQAAIFIASASMMFITAFNMASAAKIPTGRRHFKALVGRMQSLTLRAQDAQRHTPHLGYSKYADAEVLGHACSVLAAFAITATAGGAAPLSVLVLPWAVVAGGALQLLCGAVAFARGKTLESTAFVLYGMMWTVWGLTRYGGLYGRTRGFNVAVGIVGFMAFNLLVTAAALFLNVAWFACALTFQLILISFLLDALGSLPYGYDIGVSIIFGLVSFYCFLAHIFNGTFQSPQIPLGRPLVRWSGAGLGARSCPHVPARKATSVQQIAEIMKNGGTCGMPTDTVYVLVAACNRPDAVVKAYKAKKQAEDRPMSLWISSIKQLEPVRHLLSPLLLDFMEAAWPSSISMVIPRGPWMDTFGLGDAAKHIGTPQSIAIRNPDCSVATHLISLVGPIAVTSANPTGEADTTHHNQVYAKLGDKVDAVLCDGPSPENIASTVVDCTKIDTGHIGFFRVGLIPKSKVLQIFEDVQRRHRQGQTNQAFELDSPDTESEGATGSSTPATDSLEGS</sequence>
<keyword evidence="5" id="KW-0963">Cytoplasm</keyword>
<evidence type="ECO:0000256" key="9">
    <source>
        <dbReference type="SAM" id="Phobius"/>
    </source>
</evidence>
<keyword evidence="6" id="KW-0808">Transferase</keyword>
<name>A0A6P7NWM6_BETSP</name>
<evidence type="ECO:0000313" key="11">
    <source>
        <dbReference type="Proteomes" id="UP000515150"/>
    </source>
</evidence>
<comment type="similarity">
    <text evidence="2">Belongs to the SUA5 family.</text>
</comment>